<evidence type="ECO:0000256" key="1">
    <source>
        <dbReference type="SAM" id="Phobius"/>
    </source>
</evidence>
<dbReference type="Proteomes" id="UP000572051">
    <property type="component" value="Unassembled WGS sequence"/>
</dbReference>
<keyword evidence="1" id="KW-0472">Membrane</keyword>
<keyword evidence="1" id="KW-0812">Transmembrane</keyword>
<dbReference type="RefSeq" id="WP_179820384.1">
    <property type="nucleotide sequence ID" value="NZ_JACCFS010000001.1"/>
</dbReference>
<keyword evidence="1" id="KW-1133">Transmembrane helix</keyword>
<reference evidence="2 3" key="1">
    <citation type="submission" date="2020-07" db="EMBL/GenBank/DDBJ databases">
        <title>Sequencing the genomes of 1000 actinobacteria strains.</title>
        <authorList>
            <person name="Klenk H.-P."/>
        </authorList>
    </citation>
    <scope>NUCLEOTIDE SEQUENCE [LARGE SCALE GENOMIC DNA]</scope>
    <source>
        <strain evidence="2 3">DSM 44442</strain>
    </source>
</reference>
<dbReference type="AlphaFoldDB" id="A0A7Z0J8P9"/>
<evidence type="ECO:0008006" key="4">
    <source>
        <dbReference type="Google" id="ProtNLM"/>
    </source>
</evidence>
<sequence length="205" mass="22472">MRHLRRPFRIIRAHLRAYLVMNALIYALFLTGMGAALLFPDLNAAHLAAQQEDGTADLVVSLLSNVWLFSLTILAVNVLTVGVLTILLPSMIVPFLGIAFFLYRAFGFGVALAPLDETTALTLIPHSLTILIEFQAYALVMLAAYVLGRAWLRPGTVGAPNRRQGYLRGLRQVAWLSLPALVLFVVGAVYEAFEIIYLVPPLLAG</sequence>
<evidence type="ECO:0000313" key="3">
    <source>
        <dbReference type="Proteomes" id="UP000572051"/>
    </source>
</evidence>
<dbReference type="EMBL" id="JACCFS010000001">
    <property type="protein sequence ID" value="NYJ32520.1"/>
    <property type="molecule type" value="Genomic_DNA"/>
</dbReference>
<organism evidence="2 3">
    <name type="scientific">Nocardiopsis aegyptia</name>
    <dbReference type="NCBI Taxonomy" id="220378"/>
    <lineage>
        <taxon>Bacteria</taxon>
        <taxon>Bacillati</taxon>
        <taxon>Actinomycetota</taxon>
        <taxon>Actinomycetes</taxon>
        <taxon>Streptosporangiales</taxon>
        <taxon>Nocardiopsidaceae</taxon>
        <taxon>Nocardiopsis</taxon>
    </lineage>
</organism>
<name>A0A7Z0J8P9_9ACTN</name>
<feature type="transmembrane region" description="Helical" evidence="1">
    <location>
        <begin position="134"/>
        <end position="152"/>
    </location>
</feature>
<feature type="transmembrane region" description="Helical" evidence="1">
    <location>
        <begin position="20"/>
        <end position="39"/>
    </location>
</feature>
<proteinExistence type="predicted"/>
<protein>
    <recommendedName>
        <fullName evidence="4">Stage II sporulation protein M</fullName>
    </recommendedName>
</protein>
<comment type="caution">
    <text evidence="2">The sequence shown here is derived from an EMBL/GenBank/DDBJ whole genome shotgun (WGS) entry which is preliminary data.</text>
</comment>
<keyword evidence="3" id="KW-1185">Reference proteome</keyword>
<accession>A0A7Z0J8P9</accession>
<feature type="transmembrane region" description="Helical" evidence="1">
    <location>
        <begin position="66"/>
        <end position="88"/>
    </location>
</feature>
<gene>
    <name evidence="2" type="ORF">HNR10_000401</name>
</gene>
<evidence type="ECO:0000313" key="2">
    <source>
        <dbReference type="EMBL" id="NYJ32520.1"/>
    </source>
</evidence>
<feature type="transmembrane region" description="Helical" evidence="1">
    <location>
        <begin position="95"/>
        <end position="114"/>
    </location>
</feature>
<feature type="transmembrane region" description="Helical" evidence="1">
    <location>
        <begin position="173"/>
        <end position="199"/>
    </location>
</feature>